<proteinExistence type="predicted"/>
<accession>A0A1X0WF63</accession>
<dbReference type="RefSeq" id="WP_084912530.1">
    <property type="nucleotide sequence ID" value="NZ_CP049603.1"/>
</dbReference>
<evidence type="ECO:0000313" key="3">
    <source>
        <dbReference type="Proteomes" id="UP000192536"/>
    </source>
</evidence>
<dbReference type="Pfam" id="PF00583">
    <property type="entry name" value="Acetyltransf_1"/>
    <property type="match status" value="1"/>
</dbReference>
<evidence type="ECO:0000259" key="1">
    <source>
        <dbReference type="PROSITE" id="PS51186"/>
    </source>
</evidence>
<dbReference type="STRING" id="1646377.BS640_10605"/>
<dbReference type="GeneID" id="93565931"/>
<dbReference type="GO" id="GO:0016747">
    <property type="term" value="F:acyltransferase activity, transferring groups other than amino-acyl groups"/>
    <property type="evidence" value="ECO:0007669"/>
    <property type="project" value="InterPro"/>
</dbReference>
<protein>
    <submittedName>
        <fullName evidence="2">GNAT family N-acetyltransferase</fullName>
    </submittedName>
</protein>
<dbReference type="EMBL" id="MRWE01000015">
    <property type="protein sequence ID" value="ORJ25446.1"/>
    <property type="molecule type" value="Genomic_DNA"/>
</dbReference>
<dbReference type="CDD" id="cd04301">
    <property type="entry name" value="NAT_SF"/>
    <property type="match status" value="1"/>
</dbReference>
<comment type="caution">
    <text evidence="2">The sequence shown here is derived from an EMBL/GenBank/DDBJ whole genome shotgun (WGS) entry which is preliminary data.</text>
</comment>
<reference evidence="2 3" key="1">
    <citation type="journal article" date="2017" name="Int. J. Syst. Evol. Microbiol.">
        <title>Rouxiella badensis sp. nov. and Rouxiella silvae sp. nov. isolated from peat bog soil in Germany and emendation of the genus description.</title>
        <authorList>
            <person name="Le Fleche-Mateos A."/>
            <person name="Kugler J.H."/>
            <person name="Hansen S.H."/>
            <person name="Syldatk C."/>
            <person name="Hausmann R."/>
            <person name="Lomprez F."/>
            <person name="Vandenbogaert M."/>
            <person name="Manuguerra J.C."/>
            <person name="Grimont P.A."/>
        </authorList>
    </citation>
    <scope>NUCLEOTIDE SEQUENCE [LARGE SCALE GENOMIC DNA]</scope>
    <source>
        <strain evidence="2 3">DSM 100043</strain>
    </source>
</reference>
<dbReference type="Proteomes" id="UP000192536">
    <property type="component" value="Unassembled WGS sequence"/>
</dbReference>
<dbReference type="InterPro" id="IPR016181">
    <property type="entry name" value="Acyl_CoA_acyltransferase"/>
</dbReference>
<dbReference type="AlphaFoldDB" id="A0A1X0WF63"/>
<gene>
    <name evidence="2" type="ORF">BS640_10605</name>
</gene>
<feature type="domain" description="N-acetyltransferase" evidence="1">
    <location>
        <begin position="1"/>
        <end position="142"/>
    </location>
</feature>
<keyword evidence="2" id="KW-0808">Transferase</keyword>
<name>A0A1X0WF63_9GAMM</name>
<evidence type="ECO:0000313" key="2">
    <source>
        <dbReference type="EMBL" id="ORJ25446.1"/>
    </source>
</evidence>
<dbReference type="PROSITE" id="PS51186">
    <property type="entry name" value="GNAT"/>
    <property type="match status" value="1"/>
</dbReference>
<dbReference type="Gene3D" id="3.40.630.30">
    <property type="match status" value="1"/>
</dbReference>
<sequence>MDFKMAEQEDGERLAEIRAAAMRPSLEAVGRFDEQRVRNRFLDTFLPMNTFKIESQGSLAGFFVITDKMDHLYLDHLYIHPDYQNHQLGRAAIEQVIKTARERTLPLRLGALRGSRSNRFYINHGFIKTHEDEFDIYYELRA</sequence>
<dbReference type="InterPro" id="IPR000182">
    <property type="entry name" value="GNAT_dom"/>
</dbReference>
<keyword evidence="3" id="KW-1185">Reference proteome</keyword>
<organism evidence="2 3">
    <name type="scientific">Rouxiella badensis</name>
    <dbReference type="NCBI Taxonomy" id="1646377"/>
    <lineage>
        <taxon>Bacteria</taxon>
        <taxon>Pseudomonadati</taxon>
        <taxon>Pseudomonadota</taxon>
        <taxon>Gammaproteobacteria</taxon>
        <taxon>Enterobacterales</taxon>
        <taxon>Yersiniaceae</taxon>
        <taxon>Rouxiella</taxon>
    </lineage>
</organism>
<dbReference type="SUPFAM" id="SSF55729">
    <property type="entry name" value="Acyl-CoA N-acyltransferases (Nat)"/>
    <property type="match status" value="1"/>
</dbReference>